<dbReference type="Proteomes" id="UP000186110">
    <property type="component" value="Chromosome"/>
</dbReference>
<dbReference type="InterPro" id="IPR000160">
    <property type="entry name" value="GGDEF_dom"/>
</dbReference>
<evidence type="ECO:0000256" key="1">
    <source>
        <dbReference type="SAM" id="Phobius"/>
    </source>
</evidence>
<dbReference type="EMBL" id="CP019239">
    <property type="protein sequence ID" value="APW42158.1"/>
    <property type="molecule type" value="Genomic_DNA"/>
</dbReference>
<proteinExistence type="predicted"/>
<name>A0A1P8K839_9BURK</name>
<keyword evidence="1" id="KW-0812">Transmembrane</keyword>
<reference evidence="3 4" key="1">
    <citation type="submission" date="2017-01" db="EMBL/GenBank/DDBJ databases">
        <authorList>
            <person name="Mah S.A."/>
            <person name="Swanson W.J."/>
            <person name="Moy G.W."/>
            <person name="Vacquier V.D."/>
        </authorList>
    </citation>
    <scope>NUCLEOTIDE SEQUENCE [LARGE SCALE GENOMIC DNA]</scope>
    <source>
        <strain evidence="3 4">DSM 22694</strain>
    </source>
</reference>
<evidence type="ECO:0000259" key="2">
    <source>
        <dbReference type="SMART" id="SM00267"/>
    </source>
</evidence>
<gene>
    <name evidence="3" type="ORF">RS694_06170</name>
</gene>
<evidence type="ECO:0000313" key="4">
    <source>
        <dbReference type="Proteomes" id="UP000186110"/>
    </source>
</evidence>
<dbReference type="AlphaFoldDB" id="A0A1P8K839"/>
<evidence type="ECO:0000313" key="3">
    <source>
        <dbReference type="EMBL" id="APW42158.1"/>
    </source>
</evidence>
<sequence length="388" mass="41270">MLGGLLTLAAMAISDVLISRSVGSWRGLIFIVLTGTSCGLMTGLPEFLLPELPAIPVLVFKVSLGPLCGALALTYLGLWLGVAAEDPVVHYTIVWGSTLMVIAAVFLAVLSLGYSAHDAAGLMVVTAAISCVAVLLSTLASVRAALLGDRLARWMVLACLFLALMIAGLYGHALRPGALGLPLQILTAVSTVSYFLIVTSLSIRRGRMNRRLERLAGLAQGVDPATGLPKGSILLSKVDDAFWRSARMNTQCAVICLHLRNLYELGEVAGHHVDQQILAALTARVRRAVGFRSVVGLYHPRCFVVVVSSIKHPKLVLRTVSRLRYLMAKPLGVVGMDEGHHTFSPRFSIGIVMVTASSADPAAVIDEAERMALASDLGPLDQPPSESH</sequence>
<feature type="transmembrane region" description="Helical" evidence="1">
    <location>
        <begin position="92"/>
        <end position="114"/>
    </location>
</feature>
<feature type="transmembrane region" description="Helical" evidence="1">
    <location>
        <begin position="54"/>
        <end position="80"/>
    </location>
</feature>
<feature type="domain" description="GGDEF" evidence="2">
    <location>
        <begin position="205"/>
        <end position="386"/>
    </location>
</feature>
<keyword evidence="4" id="KW-1185">Reference proteome</keyword>
<feature type="transmembrane region" description="Helical" evidence="1">
    <location>
        <begin position="120"/>
        <end position="142"/>
    </location>
</feature>
<dbReference type="Pfam" id="PF00990">
    <property type="entry name" value="GGDEF"/>
    <property type="match status" value="1"/>
</dbReference>
<protein>
    <submittedName>
        <fullName evidence="3">GGDEF domain-containing protein</fullName>
    </submittedName>
</protein>
<dbReference type="KEGG" id="rsb:RS694_06170"/>
<organism evidence="3 4">
    <name type="scientific">Rhodoferax saidenbachensis</name>
    <dbReference type="NCBI Taxonomy" id="1484693"/>
    <lineage>
        <taxon>Bacteria</taxon>
        <taxon>Pseudomonadati</taxon>
        <taxon>Pseudomonadota</taxon>
        <taxon>Betaproteobacteria</taxon>
        <taxon>Burkholderiales</taxon>
        <taxon>Comamonadaceae</taxon>
        <taxon>Rhodoferax</taxon>
    </lineage>
</organism>
<dbReference type="STRING" id="1484693.RS694_06170"/>
<dbReference type="PANTHER" id="PTHR33121:SF70">
    <property type="entry name" value="SIGNALING PROTEIN YKOW"/>
    <property type="match status" value="1"/>
</dbReference>
<dbReference type="InterPro" id="IPR050706">
    <property type="entry name" value="Cyclic-di-GMP_PDE-like"/>
</dbReference>
<accession>A0A1P8K839</accession>
<dbReference type="SUPFAM" id="SSF55073">
    <property type="entry name" value="Nucleotide cyclase"/>
    <property type="match status" value="1"/>
</dbReference>
<dbReference type="InterPro" id="IPR029787">
    <property type="entry name" value="Nucleotide_cyclase"/>
</dbReference>
<dbReference type="InterPro" id="IPR043128">
    <property type="entry name" value="Rev_trsase/Diguanyl_cyclase"/>
</dbReference>
<keyword evidence="1" id="KW-1133">Transmembrane helix</keyword>
<feature type="transmembrane region" description="Helical" evidence="1">
    <location>
        <begin position="185"/>
        <end position="203"/>
    </location>
</feature>
<keyword evidence="1" id="KW-0472">Membrane</keyword>
<dbReference type="GO" id="GO:0071111">
    <property type="term" value="F:cyclic-guanylate-specific phosphodiesterase activity"/>
    <property type="evidence" value="ECO:0007669"/>
    <property type="project" value="InterPro"/>
</dbReference>
<feature type="transmembrane region" description="Helical" evidence="1">
    <location>
        <begin position="154"/>
        <end position="173"/>
    </location>
</feature>
<dbReference type="SMART" id="SM00267">
    <property type="entry name" value="GGDEF"/>
    <property type="match status" value="1"/>
</dbReference>
<dbReference type="PANTHER" id="PTHR33121">
    <property type="entry name" value="CYCLIC DI-GMP PHOSPHODIESTERASE PDEF"/>
    <property type="match status" value="1"/>
</dbReference>
<dbReference type="Gene3D" id="3.30.70.270">
    <property type="match status" value="1"/>
</dbReference>